<name>A0A843YBQ4_9RHOB</name>
<dbReference type="PANTHER" id="PTHR10963">
    <property type="entry name" value="GLYCOSYL HYDROLASE-RELATED"/>
    <property type="match status" value="1"/>
</dbReference>
<dbReference type="SUPFAM" id="SSF49899">
    <property type="entry name" value="Concanavalin A-like lectins/glucanases"/>
    <property type="match status" value="1"/>
</dbReference>
<dbReference type="Gene3D" id="2.60.120.200">
    <property type="match status" value="1"/>
</dbReference>
<dbReference type="InterPro" id="IPR000757">
    <property type="entry name" value="Beta-glucanase-like"/>
</dbReference>
<feature type="domain" description="GH16" evidence="4">
    <location>
        <begin position="20"/>
        <end position="332"/>
    </location>
</feature>
<dbReference type="AlphaFoldDB" id="A0A843YBQ4"/>
<evidence type="ECO:0000259" key="4">
    <source>
        <dbReference type="PROSITE" id="PS51762"/>
    </source>
</evidence>
<dbReference type="GO" id="GO:0005975">
    <property type="term" value="P:carbohydrate metabolic process"/>
    <property type="evidence" value="ECO:0007669"/>
    <property type="project" value="InterPro"/>
</dbReference>
<dbReference type="PROSITE" id="PS51762">
    <property type="entry name" value="GH16_2"/>
    <property type="match status" value="1"/>
</dbReference>
<dbReference type="SUPFAM" id="SSF51120">
    <property type="entry name" value="beta-Roll"/>
    <property type="match status" value="1"/>
</dbReference>
<dbReference type="Pfam" id="PF00722">
    <property type="entry name" value="Glyco_hydro_16"/>
    <property type="match status" value="1"/>
</dbReference>
<dbReference type="InterPro" id="IPR013320">
    <property type="entry name" value="ConA-like_dom_sf"/>
</dbReference>
<gene>
    <name evidence="5" type="ORF">GFB49_08055</name>
</gene>
<organism evidence="5 6">
    <name type="scientific">Tritonibacter litoralis</name>
    <dbReference type="NCBI Taxonomy" id="2662264"/>
    <lineage>
        <taxon>Bacteria</taxon>
        <taxon>Pseudomonadati</taxon>
        <taxon>Pseudomonadota</taxon>
        <taxon>Alphaproteobacteria</taxon>
        <taxon>Rhodobacterales</taxon>
        <taxon>Paracoccaceae</taxon>
        <taxon>Tritonibacter</taxon>
    </lineage>
</organism>
<keyword evidence="3" id="KW-0732">Signal</keyword>
<dbReference type="InterPro" id="IPR050546">
    <property type="entry name" value="Glycosyl_Hydrlase_16"/>
</dbReference>
<feature type="signal peptide" evidence="3">
    <location>
        <begin position="1"/>
        <end position="19"/>
    </location>
</feature>
<feature type="region of interest" description="Disordered" evidence="2">
    <location>
        <begin position="480"/>
        <end position="501"/>
    </location>
</feature>
<proteinExistence type="inferred from homology"/>
<evidence type="ECO:0000313" key="5">
    <source>
        <dbReference type="EMBL" id="MQQ08401.1"/>
    </source>
</evidence>
<accession>A0A843YBQ4</accession>
<evidence type="ECO:0000256" key="2">
    <source>
        <dbReference type="SAM" id="MobiDB-lite"/>
    </source>
</evidence>
<feature type="chain" id="PRO_5032428243" evidence="3">
    <location>
        <begin position="20"/>
        <end position="668"/>
    </location>
</feature>
<dbReference type="RefSeq" id="WP_194269291.1">
    <property type="nucleotide sequence ID" value="NZ_WIBF01000004.1"/>
</dbReference>
<keyword evidence="5" id="KW-0378">Hydrolase</keyword>
<evidence type="ECO:0000313" key="6">
    <source>
        <dbReference type="Proteomes" id="UP000444174"/>
    </source>
</evidence>
<protein>
    <submittedName>
        <fullName evidence="5">Family 16 glycosylhydrolase</fullName>
    </submittedName>
</protein>
<dbReference type="EMBL" id="WIBF01000004">
    <property type="protein sequence ID" value="MQQ08401.1"/>
    <property type="molecule type" value="Genomic_DNA"/>
</dbReference>
<dbReference type="InterPro" id="IPR011049">
    <property type="entry name" value="Serralysin-like_metalloprot_C"/>
</dbReference>
<sequence>MFIRFFLYLALFAAPPAMAAPNWDRTIPILEERFEDGLNRYDGTSGLWSTLPRRGQLMTNAAQTVFLDYGVLGAAVDQHLPKLHEVTPDGLLLRSARLPDAALGPVREYMAQTGQGRRADKIRFATGEITTAHTWSQAYGYFEVEARIPRGKGRWPAFWMTFAGIGWPPEIDVMEAFGAGINVPTKRDNAVNTAVYFDRLDRNRAPVHEVEITNPFGRTPEEIIPKSKVRGKNTVYNFKRTFDANGEYGSNIYDDFHTYAALWTPEHVIFYFGKDRDSLVEVYRTPTPDDVHEPMFVIANDQFTARGGFWSPREDALDAVLDPENAYRIRSITVRAFEPELVLDLKSGDTSFDANGSVIHDTKGADVIAPGAGFDIIHLSGGADRILLTRGKEHKIISGFDRNDRLVLEGYPFSTAKDALARLTQVGDDVWLPTGADPAWPHTIIFRDARVGDFRAKQFEVKWPVARDIWRAEAGRLNRPQLDQDGDGALTPDQPGAWLNDRAKPVRMTGSELEDRFVVAHGRSIIAEPKNGGVDTLWARTNYTVPEPIEVGIQQKPKATLRASNRGARLEAAANFVILEGKAGDDLFVIHPDSRNCAIKINARGGHDQLRGFHDGHRLTLAPDLLATRTAWQLKTVPNGTLIQFSANHSLLIEGLPLRDVEQILNGG</sequence>
<evidence type="ECO:0000256" key="3">
    <source>
        <dbReference type="SAM" id="SignalP"/>
    </source>
</evidence>
<reference evidence="5 6" key="1">
    <citation type="submission" date="2019-10" db="EMBL/GenBank/DDBJ databases">
        <title>Epibacterium sp. nov., isolated from seawater.</title>
        <authorList>
            <person name="Zhang X."/>
            <person name="Li N."/>
        </authorList>
    </citation>
    <scope>NUCLEOTIDE SEQUENCE [LARGE SCALE GENOMIC DNA]</scope>
    <source>
        <strain evidence="5 6">SM1979</strain>
    </source>
</reference>
<keyword evidence="6" id="KW-1185">Reference proteome</keyword>
<comment type="similarity">
    <text evidence="1">Belongs to the glycosyl hydrolase 16 family.</text>
</comment>
<evidence type="ECO:0000256" key="1">
    <source>
        <dbReference type="ARBA" id="ARBA00006865"/>
    </source>
</evidence>
<dbReference type="GO" id="GO:0004553">
    <property type="term" value="F:hydrolase activity, hydrolyzing O-glycosyl compounds"/>
    <property type="evidence" value="ECO:0007669"/>
    <property type="project" value="InterPro"/>
</dbReference>
<dbReference type="PANTHER" id="PTHR10963:SF55">
    <property type="entry name" value="GLYCOSIDE HYDROLASE FAMILY 16 PROTEIN"/>
    <property type="match status" value="1"/>
</dbReference>
<comment type="caution">
    <text evidence="5">The sequence shown here is derived from an EMBL/GenBank/DDBJ whole genome shotgun (WGS) entry which is preliminary data.</text>
</comment>
<dbReference type="Proteomes" id="UP000444174">
    <property type="component" value="Unassembled WGS sequence"/>
</dbReference>